<name>A0A482WJM0_LAOST</name>
<keyword evidence="2" id="KW-1185">Reference proteome</keyword>
<gene>
    <name evidence="1" type="ORF">LSTR_LSTR014554</name>
</gene>
<dbReference type="Proteomes" id="UP000291343">
    <property type="component" value="Unassembled WGS sequence"/>
</dbReference>
<sequence length="103" mass="11437">MGGNVFRSLRRFNYADNNFKKKSVVCLCVLLYVKCFQVKTINETCFCVQQPCYQILPDDVLTIELVPLLPNFSNSVHSFSCSNNGGKNAGERASVILGLPSGR</sequence>
<dbReference type="EMBL" id="QKKF02034166">
    <property type="protein sequence ID" value="RZF33391.1"/>
    <property type="molecule type" value="Genomic_DNA"/>
</dbReference>
<evidence type="ECO:0000313" key="2">
    <source>
        <dbReference type="Proteomes" id="UP000291343"/>
    </source>
</evidence>
<dbReference type="AlphaFoldDB" id="A0A482WJM0"/>
<comment type="caution">
    <text evidence="1">The sequence shown here is derived from an EMBL/GenBank/DDBJ whole genome shotgun (WGS) entry which is preliminary data.</text>
</comment>
<accession>A0A482WJM0</accession>
<dbReference type="InParanoid" id="A0A482WJM0"/>
<protein>
    <submittedName>
        <fullName evidence="1">Uncharacterized protein</fullName>
    </submittedName>
</protein>
<organism evidence="1 2">
    <name type="scientific">Laodelphax striatellus</name>
    <name type="common">Small brown planthopper</name>
    <name type="synonym">Delphax striatella</name>
    <dbReference type="NCBI Taxonomy" id="195883"/>
    <lineage>
        <taxon>Eukaryota</taxon>
        <taxon>Metazoa</taxon>
        <taxon>Ecdysozoa</taxon>
        <taxon>Arthropoda</taxon>
        <taxon>Hexapoda</taxon>
        <taxon>Insecta</taxon>
        <taxon>Pterygota</taxon>
        <taxon>Neoptera</taxon>
        <taxon>Paraneoptera</taxon>
        <taxon>Hemiptera</taxon>
        <taxon>Auchenorrhyncha</taxon>
        <taxon>Fulgoroidea</taxon>
        <taxon>Delphacidae</taxon>
        <taxon>Criomorphinae</taxon>
        <taxon>Laodelphax</taxon>
    </lineage>
</organism>
<proteinExistence type="predicted"/>
<reference evidence="1 2" key="1">
    <citation type="journal article" date="2017" name="Gigascience">
        <title>Genome sequence of the small brown planthopper, Laodelphax striatellus.</title>
        <authorList>
            <person name="Zhu J."/>
            <person name="Jiang F."/>
            <person name="Wang X."/>
            <person name="Yang P."/>
            <person name="Bao Y."/>
            <person name="Zhao W."/>
            <person name="Wang W."/>
            <person name="Lu H."/>
            <person name="Wang Q."/>
            <person name="Cui N."/>
            <person name="Li J."/>
            <person name="Chen X."/>
            <person name="Luo L."/>
            <person name="Yu J."/>
            <person name="Kang L."/>
            <person name="Cui F."/>
        </authorList>
    </citation>
    <scope>NUCLEOTIDE SEQUENCE [LARGE SCALE GENOMIC DNA]</scope>
    <source>
        <strain evidence="1">Lst14</strain>
    </source>
</reference>
<evidence type="ECO:0000313" key="1">
    <source>
        <dbReference type="EMBL" id="RZF33391.1"/>
    </source>
</evidence>